<name>A0ABD2CMF9_VESMC</name>
<protein>
    <submittedName>
        <fullName evidence="5">Sulfotransferase family cytosolic 1B member 1</fullName>
    </submittedName>
</protein>
<feature type="transmembrane region" description="Helical" evidence="3">
    <location>
        <begin position="6"/>
        <end position="25"/>
    </location>
</feature>
<dbReference type="Pfam" id="PF00685">
    <property type="entry name" value="Sulfotransfer_1"/>
    <property type="match status" value="1"/>
</dbReference>
<dbReference type="PANTHER" id="PTHR11783">
    <property type="entry name" value="SULFOTRANSFERASE SULT"/>
    <property type="match status" value="1"/>
</dbReference>
<gene>
    <name evidence="5" type="ORF">V1477_004661</name>
</gene>
<dbReference type="InterPro" id="IPR000863">
    <property type="entry name" value="Sulfotransferase_dom"/>
</dbReference>
<dbReference type="EMBL" id="JAYRBN010000037">
    <property type="protein sequence ID" value="KAL2746291.1"/>
    <property type="molecule type" value="Genomic_DNA"/>
</dbReference>
<evidence type="ECO:0000313" key="5">
    <source>
        <dbReference type="EMBL" id="KAL2746291.1"/>
    </source>
</evidence>
<dbReference type="Gene3D" id="3.40.50.300">
    <property type="entry name" value="P-loop containing nucleotide triphosphate hydrolases"/>
    <property type="match status" value="1"/>
</dbReference>
<sequence>MYKLIIIFLIFYIKVPIGSFWNHVLPFWNARKQNNILFLTYEDMKKDQAEIIKKTVKFLDKTITNEQLIELSEHLKFSKMMKNPAVNLEHILKEKNFDENNPDVKFIRKGKIGDWKNYMSEDLSKKFDNWMQKHLENTDLKLDTESSICE</sequence>
<organism evidence="5 6">
    <name type="scientific">Vespula maculifrons</name>
    <name type="common">Eastern yellow jacket</name>
    <name type="synonym">Wasp</name>
    <dbReference type="NCBI Taxonomy" id="7453"/>
    <lineage>
        <taxon>Eukaryota</taxon>
        <taxon>Metazoa</taxon>
        <taxon>Ecdysozoa</taxon>
        <taxon>Arthropoda</taxon>
        <taxon>Hexapoda</taxon>
        <taxon>Insecta</taxon>
        <taxon>Pterygota</taxon>
        <taxon>Neoptera</taxon>
        <taxon>Endopterygota</taxon>
        <taxon>Hymenoptera</taxon>
        <taxon>Apocrita</taxon>
        <taxon>Aculeata</taxon>
        <taxon>Vespoidea</taxon>
        <taxon>Vespidae</taxon>
        <taxon>Vespinae</taxon>
        <taxon>Vespula</taxon>
    </lineage>
</organism>
<evidence type="ECO:0000256" key="2">
    <source>
        <dbReference type="ARBA" id="ARBA00022679"/>
    </source>
</evidence>
<comment type="similarity">
    <text evidence="1">Belongs to the sulfotransferase 1 family.</text>
</comment>
<keyword evidence="3" id="KW-1133">Transmembrane helix</keyword>
<feature type="domain" description="Sulfotransferase" evidence="4">
    <location>
        <begin position="13"/>
        <end position="138"/>
    </location>
</feature>
<dbReference type="Proteomes" id="UP001607303">
    <property type="component" value="Unassembled WGS sequence"/>
</dbReference>
<keyword evidence="3" id="KW-0472">Membrane</keyword>
<dbReference type="SUPFAM" id="SSF52540">
    <property type="entry name" value="P-loop containing nucleoside triphosphate hydrolases"/>
    <property type="match status" value="1"/>
</dbReference>
<comment type="caution">
    <text evidence="5">The sequence shown here is derived from an EMBL/GenBank/DDBJ whole genome shotgun (WGS) entry which is preliminary data.</text>
</comment>
<keyword evidence="2" id="KW-0808">Transferase</keyword>
<evidence type="ECO:0000313" key="6">
    <source>
        <dbReference type="Proteomes" id="UP001607303"/>
    </source>
</evidence>
<proteinExistence type="inferred from homology"/>
<dbReference type="InterPro" id="IPR027417">
    <property type="entry name" value="P-loop_NTPase"/>
</dbReference>
<evidence type="ECO:0000256" key="1">
    <source>
        <dbReference type="ARBA" id="ARBA00005771"/>
    </source>
</evidence>
<dbReference type="AlphaFoldDB" id="A0ABD2CMF9"/>
<accession>A0ABD2CMF9</accession>
<keyword evidence="3" id="KW-0812">Transmembrane</keyword>
<reference evidence="5 6" key="1">
    <citation type="journal article" date="2024" name="Ann. Entomol. Soc. Am.">
        <title>Genomic analyses of the southern and eastern yellowjacket wasps (Hymenoptera: Vespidae) reveal evolutionary signatures of social life.</title>
        <authorList>
            <person name="Catto M.A."/>
            <person name="Caine P.B."/>
            <person name="Orr S.E."/>
            <person name="Hunt B.G."/>
            <person name="Goodisman M.A.D."/>
        </authorList>
    </citation>
    <scope>NUCLEOTIDE SEQUENCE [LARGE SCALE GENOMIC DNA]</scope>
    <source>
        <strain evidence="5">232</strain>
        <tissue evidence="5">Head and thorax</tissue>
    </source>
</reference>
<evidence type="ECO:0000259" key="4">
    <source>
        <dbReference type="Pfam" id="PF00685"/>
    </source>
</evidence>
<dbReference type="GO" id="GO:0016740">
    <property type="term" value="F:transferase activity"/>
    <property type="evidence" value="ECO:0007669"/>
    <property type="project" value="UniProtKB-KW"/>
</dbReference>
<evidence type="ECO:0000256" key="3">
    <source>
        <dbReference type="SAM" id="Phobius"/>
    </source>
</evidence>
<keyword evidence="6" id="KW-1185">Reference proteome</keyword>